<evidence type="ECO:0000313" key="3">
    <source>
        <dbReference type="Proteomes" id="UP001232750"/>
    </source>
</evidence>
<reference evidence="2 3" key="1">
    <citation type="submission" date="2023-05" db="EMBL/GenBank/DDBJ databases">
        <title>Gordonibacter KGMB12511T sp. nov., isolated from faeces of healthy Korean.</title>
        <authorList>
            <person name="Kim H.S."/>
            <person name="Kim J.-S."/>
            <person name="Suh M.K."/>
            <person name="Eom M.K."/>
            <person name="Do H.E."/>
            <person name="Lee J.-S."/>
        </authorList>
    </citation>
    <scope>NUCLEOTIDE SEQUENCE [LARGE SCALE GENOMIC DNA]</scope>
    <source>
        <strain evidence="2 3">KGMB12511</strain>
    </source>
</reference>
<dbReference type="RefSeq" id="WP_283831618.1">
    <property type="nucleotide sequence ID" value="NZ_JASJEU010000012.1"/>
</dbReference>
<dbReference type="EMBL" id="JASJEU010000012">
    <property type="protein sequence ID" value="MDJ1650264.1"/>
    <property type="molecule type" value="Genomic_DNA"/>
</dbReference>
<dbReference type="Gene3D" id="3.40.50.300">
    <property type="entry name" value="P-loop containing nucleotide triphosphate hydrolases"/>
    <property type="match status" value="1"/>
</dbReference>
<comment type="caution">
    <text evidence="2">The sequence shown here is derived from an EMBL/GenBank/DDBJ whole genome shotgun (WGS) entry which is preliminary data.</text>
</comment>
<accession>A0ABT7DL60</accession>
<sequence length="485" mass="50198">MAPIMLCADAESMRRPELIGLAGENLAAQDWLRLFATGQDARRYLRNEYAVEEVWVAGCEDVEPINLAAALKRDRADVRVCLLAFQNTGSLMSRASAAGVDASLTGQAFAERYAAAKRRHAGGVAGTGGAGGVAGQGAAGGASVMPPVAERGWPGSAYSAVGEPRTAVRGWPEGAPGGRDARAVAGAGAPVNAGPAAYGAGGAVAAPAAVGATSGKPGFLLPVVSGSGGAGKSTVAALAALFAQGLGYRTLLLDFDLQFGDMRDLLGRPDAPGIDEVLASPARLERLEPEGLTPALLGAPRHLEDAEAVVHDAPALLDELLRRFDVVVANTGASWEEQHALLLERSSKALFLVDQRPSSLRACRHALDLCARCGIATGPFVFAANRCAKGALLTSLDVSCALQGAHAVELRDGGREVEEVVGAGQPLDLVAAKNELCTSLEHVLVDILPDCEGRVLRLAEPRSAKPERRLMRGRRRGRGAVPCPC</sequence>
<dbReference type="PANTHER" id="PTHR43384:SF13">
    <property type="entry name" value="SLR0110 PROTEIN"/>
    <property type="match status" value="1"/>
</dbReference>
<gene>
    <name evidence="2" type="ORF">QNJ86_05595</name>
</gene>
<dbReference type="Proteomes" id="UP001232750">
    <property type="component" value="Unassembled WGS sequence"/>
</dbReference>
<dbReference type="InterPro" id="IPR002586">
    <property type="entry name" value="CobQ/CobB/MinD/ParA_Nub-bd_dom"/>
</dbReference>
<evidence type="ECO:0000313" key="2">
    <source>
        <dbReference type="EMBL" id="MDJ1650264.1"/>
    </source>
</evidence>
<organism evidence="2 3">
    <name type="scientific">Gordonibacter faecis</name>
    <dbReference type="NCBI Taxonomy" id="3047475"/>
    <lineage>
        <taxon>Bacteria</taxon>
        <taxon>Bacillati</taxon>
        <taxon>Actinomycetota</taxon>
        <taxon>Coriobacteriia</taxon>
        <taxon>Eggerthellales</taxon>
        <taxon>Eggerthellaceae</taxon>
        <taxon>Gordonibacter</taxon>
    </lineage>
</organism>
<dbReference type="Pfam" id="PF01656">
    <property type="entry name" value="CbiA"/>
    <property type="match status" value="1"/>
</dbReference>
<proteinExistence type="predicted"/>
<dbReference type="InterPro" id="IPR050625">
    <property type="entry name" value="ParA/MinD_ATPase"/>
</dbReference>
<dbReference type="PANTHER" id="PTHR43384">
    <property type="entry name" value="SEPTUM SITE-DETERMINING PROTEIN MIND HOMOLOG, CHLOROPLASTIC-RELATED"/>
    <property type="match status" value="1"/>
</dbReference>
<evidence type="ECO:0000259" key="1">
    <source>
        <dbReference type="Pfam" id="PF01656"/>
    </source>
</evidence>
<dbReference type="SUPFAM" id="SSF52540">
    <property type="entry name" value="P-loop containing nucleoside triphosphate hydrolases"/>
    <property type="match status" value="1"/>
</dbReference>
<name>A0ABT7DL60_9ACTN</name>
<dbReference type="InterPro" id="IPR027417">
    <property type="entry name" value="P-loop_NTPase"/>
</dbReference>
<protein>
    <submittedName>
        <fullName evidence="2">Chromosome partitioning protein ParA</fullName>
    </submittedName>
</protein>
<keyword evidence="3" id="KW-1185">Reference proteome</keyword>
<feature type="domain" description="CobQ/CobB/MinD/ParA nucleotide binding" evidence="1">
    <location>
        <begin position="223"/>
        <end position="262"/>
    </location>
</feature>